<organism evidence="1 2">
    <name type="scientific">Methanosarcina barkeri str. Wiesmoor</name>
    <dbReference type="NCBI Taxonomy" id="1434109"/>
    <lineage>
        <taxon>Archaea</taxon>
        <taxon>Methanobacteriati</taxon>
        <taxon>Methanobacteriota</taxon>
        <taxon>Stenosarchaea group</taxon>
        <taxon>Methanomicrobia</taxon>
        <taxon>Methanosarcinales</taxon>
        <taxon>Methanosarcinaceae</taxon>
        <taxon>Methanosarcina</taxon>
    </lineage>
</organism>
<dbReference type="PATRIC" id="fig|1434109.4.peg.1554"/>
<gene>
    <name evidence="1" type="ORF">MSBRW_1238</name>
</gene>
<dbReference type="HOGENOM" id="CLU_958495_0_0_2"/>
<reference evidence="1 2" key="1">
    <citation type="submission" date="2014-07" db="EMBL/GenBank/DDBJ databases">
        <title>Methanogenic archaea and the global carbon cycle.</title>
        <authorList>
            <person name="Henriksen J.R."/>
            <person name="Luke J."/>
            <person name="Reinhart S."/>
            <person name="Benedict M.N."/>
            <person name="Youngblut N.D."/>
            <person name="Metcalf M.E."/>
            <person name="Whitaker R.J."/>
            <person name="Metcalf W.W."/>
        </authorList>
    </citation>
    <scope>NUCLEOTIDE SEQUENCE [LARGE SCALE GENOMIC DNA]</scope>
    <source>
        <strain evidence="1 2">Wiesmoor</strain>
    </source>
</reference>
<evidence type="ECO:0000313" key="2">
    <source>
        <dbReference type="Proteomes" id="UP000033038"/>
    </source>
</evidence>
<dbReference type="KEGG" id="mbw:MSBRW_1238"/>
<proteinExistence type="predicted"/>
<dbReference type="Proteomes" id="UP000033038">
    <property type="component" value="Chromosome"/>
</dbReference>
<dbReference type="RefSeq" id="WP_011308405.1">
    <property type="nucleotide sequence ID" value="NZ_CP009526.1"/>
</dbReference>
<dbReference type="EMBL" id="CP009526">
    <property type="protein sequence ID" value="AKB50491.1"/>
    <property type="molecule type" value="Genomic_DNA"/>
</dbReference>
<name>A0A0E3LL17_METBA</name>
<dbReference type="AlphaFoldDB" id="A0A0E3LL17"/>
<accession>A0A0E3LL17</accession>
<evidence type="ECO:0000313" key="1">
    <source>
        <dbReference type="EMBL" id="AKB50491.1"/>
    </source>
</evidence>
<sequence>MLGYAVDRLIKAFNPYRKEVMNRYHFCKLMNLLDSRLQKQGVDIKLPGYWYKYGFYTEERLLDQVLPYPFSENCILGELIYPPTITVDFSGKVAVREQDIILKTISILHDQYGFKEGYGDLAKKESYDINSPYKFNTLFQEYLLITNKNVSHVTESLKDDITIKLDELLSEFPIDSFPEIASIHFDWDDTTRVVLDYAPDVIKLNLVRQLRDIFWEIYPKRVRIDCNQNIPEHVIRQWKSAYKGELNDAEETIENIRNKVLDTYYTPSEDNKEFVKYLMQDIYNIPNSGV</sequence>
<dbReference type="GeneID" id="24822706"/>
<protein>
    <submittedName>
        <fullName evidence="1">Uncharacterized protein</fullName>
    </submittedName>
</protein>